<organism evidence="1 2">
    <name type="scientific">Streptomyces scabichelini</name>
    <dbReference type="NCBI Taxonomy" id="2711217"/>
    <lineage>
        <taxon>Bacteria</taxon>
        <taxon>Bacillati</taxon>
        <taxon>Actinomycetota</taxon>
        <taxon>Actinomycetes</taxon>
        <taxon>Kitasatosporales</taxon>
        <taxon>Streptomycetaceae</taxon>
        <taxon>Streptomyces</taxon>
    </lineage>
</organism>
<dbReference type="GO" id="GO:0015035">
    <property type="term" value="F:protein-disulfide reductase activity"/>
    <property type="evidence" value="ECO:0007669"/>
    <property type="project" value="InterPro"/>
</dbReference>
<sequence length="133" mass="14339">MMLLYDGDCGFCTRSVALIRQRFSPEVEMVPWQSVDLSRYGLSEERLQREVVFVDNAHGAPGDRRPGGATALALTLARGNRAGRVLGRALAAPPVRPLAAGCYRLVARNRYRMPGSSTACAVGPAAPPRRDAS</sequence>
<gene>
    <name evidence="1" type="ORF">G5C60_02205</name>
</gene>
<reference evidence="1 2" key="1">
    <citation type="submission" date="2020-02" db="EMBL/GenBank/DDBJ databases">
        <title>Whole-genome analyses of novel actinobacteria.</title>
        <authorList>
            <person name="Sahin N."/>
            <person name="Gencbay T."/>
        </authorList>
    </citation>
    <scope>NUCLEOTIDE SEQUENCE [LARGE SCALE GENOMIC DNA]</scope>
    <source>
        <strain evidence="1 2">HC44</strain>
    </source>
</reference>
<dbReference type="AlphaFoldDB" id="A0A6G4UXW5"/>
<proteinExistence type="predicted"/>
<evidence type="ECO:0000313" key="2">
    <source>
        <dbReference type="Proteomes" id="UP000472335"/>
    </source>
</evidence>
<accession>A0A6G4UXW5</accession>
<comment type="caution">
    <text evidence="1">The sequence shown here is derived from an EMBL/GenBank/DDBJ whole genome shotgun (WGS) entry which is preliminary data.</text>
</comment>
<protein>
    <submittedName>
        <fullName evidence="1">DUF393 domain-containing protein</fullName>
    </submittedName>
</protein>
<dbReference type="EMBL" id="JAAKZY010000004">
    <property type="protein sequence ID" value="NGO06515.1"/>
    <property type="molecule type" value="Genomic_DNA"/>
</dbReference>
<dbReference type="Proteomes" id="UP000472335">
    <property type="component" value="Unassembled WGS sequence"/>
</dbReference>
<keyword evidence="2" id="KW-1185">Reference proteome</keyword>
<dbReference type="Pfam" id="PF04134">
    <property type="entry name" value="DCC1-like"/>
    <property type="match status" value="1"/>
</dbReference>
<name>A0A6G4UXW5_9ACTN</name>
<dbReference type="InterPro" id="IPR007263">
    <property type="entry name" value="DCC1-like"/>
</dbReference>
<evidence type="ECO:0000313" key="1">
    <source>
        <dbReference type="EMBL" id="NGO06515.1"/>
    </source>
</evidence>